<dbReference type="InterPro" id="IPR013611">
    <property type="entry name" value="Transp-assoc_OB_typ2"/>
</dbReference>
<organism evidence="10 11">
    <name type="scientific">Bauldia litoralis</name>
    <dbReference type="NCBI Taxonomy" id="665467"/>
    <lineage>
        <taxon>Bacteria</taxon>
        <taxon>Pseudomonadati</taxon>
        <taxon>Pseudomonadota</taxon>
        <taxon>Alphaproteobacteria</taxon>
        <taxon>Hyphomicrobiales</taxon>
        <taxon>Kaistiaceae</taxon>
        <taxon>Bauldia</taxon>
    </lineage>
</organism>
<dbReference type="GO" id="GO:0016887">
    <property type="term" value="F:ATP hydrolysis activity"/>
    <property type="evidence" value="ECO:0007669"/>
    <property type="project" value="InterPro"/>
</dbReference>
<dbReference type="Gene3D" id="2.40.50.140">
    <property type="entry name" value="Nucleic acid-binding proteins"/>
    <property type="match status" value="1"/>
</dbReference>
<dbReference type="PANTHER" id="PTHR43875:SF15">
    <property type="entry name" value="TREHALOSE IMPORT ATP-BINDING PROTEIN SUGC"/>
    <property type="match status" value="1"/>
</dbReference>
<dbReference type="SUPFAM" id="SSF52540">
    <property type="entry name" value="P-loop containing nucleoside triphosphate hydrolases"/>
    <property type="match status" value="1"/>
</dbReference>
<dbReference type="InterPro" id="IPR008995">
    <property type="entry name" value="Mo/tungstate-bd_C_term_dom"/>
</dbReference>
<dbReference type="GO" id="GO:0005524">
    <property type="term" value="F:ATP binding"/>
    <property type="evidence" value="ECO:0007669"/>
    <property type="project" value="UniProtKB-KW"/>
</dbReference>
<dbReference type="InterPro" id="IPR012340">
    <property type="entry name" value="NA-bd_OB-fold"/>
</dbReference>
<evidence type="ECO:0000256" key="3">
    <source>
        <dbReference type="ARBA" id="ARBA00022448"/>
    </source>
</evidence>
<proteinExistence type="inferred from homology"/>
<evidence type="ECO:0000256" key="2">
    <source>
        <dbReference type="ARBA" id="ARBA00005417"/>
    </source>
</evidence>
<dbReference type="InterPro" id="IPR003593">
    <property type="entry name" value="AAA+_ATPase"/>
</dbReference>
<dbReference type="InterPro" id="IPR003439">
    <property type="entry name" value="ABC_transporter-like_ATP-bd"/>
</dbReference>
<dbReference type="Pfam" id="PF00005">
    <property type="entry name" value="ABC_tran"/>
    <property type="match status" value="1"/>
</dbReference>
<dbReference type="GO" id="GO:0140359">
    <property type="term" value="F:ABC-type transporter activity"/>
    <property type="evidence" value="ECO:0007669"/>
    <property type="project" value="UniProtKB-ARBA"/>
</dbReference>
<evidence type="ECO:0000256" key="7">
    <source>
        <dbReference type="ARBA" id="ARBA00022967"/>
    </source>
</evidence>
<keyword evidence="11" id="KW-1185">Reference proteome</keyword>
<dbReference type="PANTHER" id="PTHR43875">
    <property type="entry name" value="MALTODEXTRIN IMPORT ATP-BINDING PROTEIN MSMX"/>
    <property type="match status" value="1"/>
</dbReference>
<gene>
    <name evidence="10" type="ORF">SAMN02982931_02271</name>
</gene>
<dbReference type="GO" id="GO:0055052">
    <property type="term" value="C:ATP-binding cassette (ABC) transporter complex, substrate-binding subunit-containing"/>
    <property type="evidence" value="ECO:0007669"/>
    <property type="project" value="TreeGrafter"/>
</dbReference>
<evidence type="ECO:0000256" key="6">
    <source>
        <dbReference type="ARBA" id="ARBA00022840"/>
    </source>
</evidence>
<sequence length="361" mass="38930">MARIELINLEKVFGEQHAVRALDLEIADGELLVLLGPSGCGKSTTMNMIAGLLPPTSGSIVFGDREVTDESPYQRNVAMVFQSSLLYPHLTARQNIQMSLKRSGLSKSDVSQRVTEAATTVDVAHLLDKMPGQLSGGERQRVATAKAIVRQPACFLLDEPLAALDAALRMTLRSELVNLQKRLNTTMVFVTHDQVEAMTMGDRIGVMRNGGLEQIGTPNDIYNNPESLFVAGFVGSPPMNFFAGDIETVDGQPTFVNAFARFRLADAYGQLAPRSGVTLTVRPQFMRIVSEAGEGTVPLTVYAIEHLGNESVLIADAPDGSKVRAVVAAGFEAKIGQALHASFDPSNAGLFDTKTERRVAQ</sequence>
<evidence type="ECO:0000256" key="8">
    <source>
        <dbReference type="ARBA" id="ARBA00023136"/>
    </source>
</evidence>
<dbReference type="Pfam" id="PF08402">
    <property type="entry name" value="TOBE_2"/>
    <property type="match status" value="1"/>
</dbReference>
<evidence type="ECO:0000313" key="11">
    <source>
        <dbReference type="Proteomes" id="UP000199071"/>
    </source>
</evidence>
<keyword evidence="6 10" id="KW-0067">ATP-binding</keyword>
<protein>
    <submittedName>
        <fullName evidence="10">Lactose/L-arabinose transport system ATP-binding protein</fullName>
    </submittedName>
</protein>
<dbReference type="STRING" id="665467.SAMN02982931_02271"/>
<dbReference type="FunFam" id="3.40.50.300:FF:000042">
    <property type="entry name" value="Maltose/maltodextrin ABC transporter, ATP-binding protein"/>
    <property type="match status" value="1"/>
</dbReference>
<evidence type="ECO:0000256" key="1">
    <source>
        <dbReference type="ARBA" id="ARBA00004417"/>
    </source>
</evidence>
<dbReference type="RefSeq" id="WP_090876543.1">
    <property type="nucleotide sequence ID" value="NZ_FMXQ01000004.1"/>
</dbReference>
<evidence type="ECO:0000256" key="4">
    <source>
        <dbReference type="ARBA" id="ARBA00022475"/>
    </source>
</evidence>
<dbReference type="OrthoDB" id="7374742at2"/>
<dbReference type="Gene3D" id="3.40.50.300">
    <property type="entry name" value="P-loop containing nucleotide triphosphate hydrolases"/>
    <property type="match status" value="1"/>
</dbReference>
<feature type="domain" description="ABC transporter" evidence="9">
    <location>
        <begin position="4"/>
        <end position="234"/>
    </location>
</feature>
<keyword evidence="7" id="KW-1278">Translocase</keyword>
<evidence type="ECO:0000313" key="10">
    <source>
        <dbReference type="EMBL" id="SDB30012.1"/>
    </source>
</evidence>
<keyword evidence="4" id="KW-1003">Cell membrane</keyword>
<dbReference type="Proteomes" id="UP000199071">
    <property type="component" value="Unassembled WGS sequence"/>
</dbReference>
<dbReference type="InterPro" id="IPR027417">
    <property type="entry name" value="P-loop_NTPase"/>
</dbReference>
<reference evidence="10 11" key="1">
    <citation type="submission" date="2016-10" db="EMBL/GenBank/DDBJ databases">
        <authorList>
            <person name="de Groot N.N."/>
        </authorList>
    </citation>
    <scope>NUCLEOTIDE SEQUENCE [LARGE SCALE GENOMIC DNA]</scope>
    <source>
        <strain evidence="10 11">ATCC 35022</strain>
    </source>
</reference>
<dbReference type="SMART" id="SM00382">
    <property type="entry name" value="AAA"/>
    <property type="match status" value="1"/>
</dbReference>
<comment type="subcellular location">
    <subcellularLocation>
        <location evidence="1">Cell inner membrane</location>
        <topology evidence="1">Peripheral membrane protein</topology>
    </subcellularLocation>
</comment>
<dbReference type="AlphaFoldDB" id="A0A1G6CB51"/>
<dbReference type="SUPFAM" id="SSF50331">
    <property type="entry name" value="MOP-like"/>
    <property type="match status" value="1"/>
</dbReference>
<dbReference type="EMBL" id="FMXQ01000004">
    <property type="protein sequence ID" value="SDB30012.1"/>
    <property type="molecule type" value="Genomic_DNA"/>
</dbReference>
<comment type="similarity">
    <text evidence="2">Belongs to the ABC transporter superfamily.</text>
</comment>
<keyword evidence="5" id="KW-0547">Nucleotide-binding</keyword>
<accession>A0A1G6CB51</accession>
<evidence type="ECO:0000259" key="9">
    <source>
        <dbReference type="PROSITE" id="PS50893"/>
    </source>
</evidence>
<evidence type="ECO:0000256" key="5">
    <source>
        <dbReference type="ARBA" id="ARBA00022741"/>
    </source>
</evidence>
<keyword evidence="3" id="KW-0813">Transport</keyword>
<dbReference type="InterPro" id="IPR047641">
    <property type="entry name" value="ABC_transpr_MalK/UgpC-like"/>
</dbReference>
<keyword evidence="8" id="KW-0472">Membrane</keyword>
<dbReference type="Gene3D" id="2.40.50.100">
    <property type="match status" value="1"/>
</dbReference>
<dbReference type="PROSITE" id="PS50893">
    <property type="entry name" value="ABC_TRANSPORTER_2"/>
    <property type="match status" value="1"/>
</dbReference>
<name>A0A1G6CB51_9HYPH</name>